<comment type="caution">
    <text evidence="1">The sequence shown here is derived from an EMBL/GenBank/DDBJ whole genome shotgun (WGS) entry which is preliminary data.</text>
</comment>
<protein>
    <submittedName>
        <fullName evidence="1">Hypothetical_protein</fullName>
    </submittedName>
</protein>
<accession>A0ABP1KFF5</accession>
<evidence type="ECO:0000313" key="1">
    <source>
        <dbReference type="EMBL" id="CAL6060652.1"/>
    </source>
</evidence>
<name>A0ABP1KFF5_9EUKA</name>
<organism evidence="1 2">
    <name type="scientific">Hexamita inflata</name>
    <dbReference type="NCBI Taxonomy" id="28002"/>
    <lineage>
        <taxon>Eukaryota</taxon>
        <taxon>Metamonada</taxon>
        <taxon>Diplomonadida</taxon>
        <taxon>Hexamitidae</taxon>
        <taxon>Hexamitinae</taxon>
        <taxon>Hexamita</taxon>
    </lineage>
</organism>
<dbReference type="Proteomes" id="UP001642409">
    <property type="component" value="Unassembled WGS sequence"/>
</dbReference>
<sequence length="130" mass="15179">MDVNEYKWKLTDVMNWIQKEYKGHAKLMYGKTEKASARGEGKIKISKLPKLNETKVQNERIVCTEDIPKPEQIAIKNLHHVICTTLIAAFTRAATFIRFRSARIQFLTTQIIRILRLRSHVSRRSRRVTG</sequence>
<proteinExistence type="predicted"/>
<gene>
    <name evidence="1" type="ORF">HINF_LOCUS49329</name>
</gene>
<dbReference type="EMBL" id="CAXDID020000231">
    <property type="protein sequence ID" value="CAL6060652.1"/>
    <property type="molecule type" value="Genomic_DNA"/>
</dbReference>
<reference evidence="1 2" key="1">
    <citation type="submission" date="2024-07" db="EMBL/GenBank/DDBJ databases">
        <authorList>
            <person name="Akdeniz Z."/>
        </authorList>
    </citation>
    <scope>NUCLEOTIDE SEQUENCE [LARGE SCALE GENOMIC DNA]</scope>
</reference>
<keyword evidence="2" id="KW-1185">Reference proteome</keyword>
<evidence type="ECO:0000313" key="2">
    <source>
        <dbReference type="Proteomes" id="UP001642409"/>
    </source>
</evidence>